<dbReference type="InterPro" id="IPR034197">
    <property type="entry name" value="Peptidases_S8_3"/>
</dbReference>
<dbReference type="Pfam" id="PF02225">
    <property type="entry name" value="PA"/>
    <property type="match status" value="1"/>
</dbReference>
<evidence type="ECO:0000256" key="6">
    <source>
        <dbReference type="ARBA" id="ARBA00022670"/>
    </source>
</evidence>
<dbReference type="Proteomes" id="UP000257109">
    <property type="component" value="Unassembled WGS sequence"/>
</dbReference>
<dbReference type="SUPFAM" id="SSF52743">
    <property type="entry name" value="Subtilisin-like"/>
    <property type="match status" value="1"/>
</dbReference>
<dbReference type="PROSITE" id="PS51892">
    <property type="entry name" value="SUBTILASE"/>
    <property type="match status" value="1"/>
</dbReference>
<protein>
    <submittedName>
        <fullName evidence="18">Subtilisin-like protease SBT1.2</fullName>
    </submittedName>
</protein>
<dbReference type="InterPro" id="IPR003137">
    <property type="entry name" value="PA_domain"/>
</dbReference>
<gene>
    <name evidence="18" type="primary">SBT1.2</name>
    <name evidence="18" type="ORF">CR513_13790</name>
</gene>
<dbReference type="Gene3D" id="3.30.70.80">
    <property type="entry name" value="Peptidase S8 propeptide/proteinase inhibitor I9"/>
    <property type="match status" value="1"/>
</dbReference>
<evidence type="ECO:0000313" key="19">
    <source>
        <dbReference type="Proteomes" id="UP000257109"/>
    </source>
</evidence>
<dbReference type="Pfam" id="PF05922">
    <property type="entry name" value="Inhibitor_I9"/>
    <property type="match status" value="1"/>
</dbReference>
<dbReference type="GO" id="GO:0009610">
    <property type="term" value="P:response to symbiotic fungus"/>
    <property type="evidence" value="ECO:0007669"/>
    <property type="project" value="UniProtKB-ARBA"/>
</dbReference>
<evidence type="ECO:0000259" key="14">
    <source>
        <dbReference type="Pfam" id="PF00082"/>
    </source>
</evidence>
<keyword evidence="8 12" id="KW-0378">Hydrolase</keyword>
<dbReference type="SUPFAM" id="SSF52025">
    <property type="entry name" value="PA domain"/>
    <property type="match status" value="1"/>
</dbReference>
<dbReference type="GO" id="GO:0048046">
    <property type="term" value="C:apoplast"/>
    <property type="evidence" value="ECO:0007669"/>
    <property type="project" value="UniProtKB-SubCell"/>
</dbReference>
<dbReference type="InterPro" id="IPR000209">
    <property type="entry name" value="Peptidase_S8/S53_dom"/>
</dbReference>
<keyword evidence="4" id="KW-0052">Apoplast</keyword>
<comment type="similarity">
    <text evidence="3 12">Belongs to the peptidase S8 family.</text>
</comment>
<dbReference type="FunFam" id="3.50.30.30:FF:000005">
    <property type="entry name" value="subtilisin-like protease SBT1.5"/>
    <property type="match status" value="1"/>
</dbReference>
<comment type="caution">
    <text evidence="18">The sequence shown here is derived from an EMBL/GenBank/DDBJ whole genome shotgun (WGS) entry which is preliminary data.</text>
</comment>
<evidence type="ECO:0000259" key="16">
    <source>
        <dbReference type="Pfam" id="PF05922"/>
    </source>
</evidence>
<dbReference type="PANTHER" id="PTHR10795">
    <property type="entry name" value="PROPROTEIN CONVERTASE SUBTILISIN/KEXIN"/>
    <property type="match status" value="1"/>
</dbReference>
<dbReference type="CDD" id="cd02120">
    <property type="entry name" value="PA_subtilisin_like"/>
    <property type="match status" value="1"/>
</dbReference>
<evidence type="ECO:0000256" key="1">
    <source>
        <dbReference type="ARBA" id="ARBA00002076"/>
    </source>
</evidence>
<dbReference type="AlphaFoldDB" id="A0A371HIY5"/>
<feature type="domain" description="Peptidase S8/S53" evidence="14">
    <location>
        <begin position="159"/>
        <end position="585"/>
    </location>
</feature>
<dbReference type="PROSITE" id="PS00136">
    <property type="entry name" value="SUBTILASE_ASP"/>
    <property type="match status" value="1"/>
</dbReference>
<dbReference type="Pfam" id="PF17766">
    <property type="entry name" value="fn3_6"/>
    <property type="match status" value="1"/>
</dbReference>
<evidence type="ECO:0000256" key="3">
    <source>
        <dbReference type="ARBA" id="ARBA00011073"/>
    </source>
</evidence>
<sequence>MTIAKQVLSTKMEFALPLALVFVLSICPTSAHQNPKYGYAKDQHYLPTEKLDVESSLLTYIVQVKKDDSIQSGDLHGWYHSLLPSSAKTEKQQRIIFSYSSVVDGFAVKLTPEEAEALKEKEEVVSARPERIFSLHTTHTPSFLKLQQGLGLWGNSNFGKGIIIGIVDSGIMPDHPSFNDKGMPFPPAKWNGHCEFSGRRTCNKKLIGARNFVENTESTLPVDEVGHGTHTSSTAAGRFVKGANVFGNANGTAVGMAPHAHLAVYKVCQTFGCPESAILAGMEAAIHDGVDVLSLSLGGSSGPFYADPIALAAFTANQKGIFVTCSAANSGPNYSTLSNEAPWILTVGSSTTDRRIIAKAKLGSGLEVIGESAFQPKNFTSLLLPLVDASAYGNRSMFCGPESLDNVDVKGKVVLCVIGGLVGRVDKGREVKKAGGAAMILMNTQIEDFTTFSDLHVLPATHVSYVAGLAIKQYINKTSKPTATILFGGTVMGSSLAPVVSFFSSRGPSFASPGILKPDIIGPGQNILAAWPESLDKNVPSFNIISGTSMSCPHLSGIAALLKNSHPDWSPAAIKSAIMTTATTVNLEGKPILDQRLLPADVFATGAGHVNPLKANDPGLLYDIQPNDYIPYLCGLNYTDQQVGLILKQKVKCSEVKIIKEAQLNYPSFSIQLGTSSQFYTRTLTNVGPVNVTYSVKVDAPLAVRISIDPTDITFTEVKQKVTYSVRFFPKDKKNRGNHTYAQGSIKWVSSKHSVSIPIAVAFL</sequence>
<comment type="function">
    <text evidence="1">Required for arbuscular mycorrhiza (AM) development during AM symbiosis with AM fungi (e.g. Glomeromycota intraradices).</text>
</comment>
<keyword evidence="7 13" id="KW-0732">Signal</keyword>
<proteinExistence type="inferred from homology"/>
<evidence type="ECO:0000259" key="17">
    <source>
        <dbReference type="Pfam" id="PF17766"/>
    </source>
</evidence>
<dbReference type="InterPro" id="IPR036852">
    <property type="entry name" value="Peptidase_S8/S53_dom_sf"/>
</dbReference>
<dbReference type="InterPro" id="IPR037045">
    <property type="entry name" value="S8pro/Inhibitor_I9_sf"/>
</dbReference>
<evidence type="ECO:0000256" key="10">
    <source>
        <dbReference type="ARBA" id="ARBA00023180"/>
    </source>
</evidence>
<feature type="domain" description="PA" evidence="15">
    <location>
        <begin position="398"/>
        <end position="471"/>
    </location>
</feature>
<dbReference type="PRINTS" id="PR00723">
    <property type="entry name" value="SUBTILISIN"/>
</dbReference>
<dbReference type="CDD" id="cd04852">
    <property type="entry name" value="Peptidases_S8_3"/>
    <property type="match status" value="1"/>
</dbReference>
<evidence type="ECO:0000256" key="2">
    <source>
        <dbReference type="ARBA" id="ARBA00004271"/>
    </source>
</evidence>
<dbReference type="Gene3D" id="2.60.40.2310">
    <property type="match status" value="1"/>
</dbReference>
<dbReference type="Gene3D" id="3.50.30.30">
    <property type="match status" value="1"/>
</dbReference>
<dbReference type="GO" id="GO:0006508">
    <property type="term" value="P:proteolysis"/>
    <property type="evidence" value="ECO:0007669"/>
    <property type="project" value="UniProtKB-KW"/>
</dbReference>
<evidence type="ECO:0000256" key="9">
    <source>
        <dbReference type="ARBA" id="ARBA00022825"/>
    </source>
</evidence>
<dbReference type="GO" id="GO:0004252">
    <property type="term" value="F:serine-type endopeptidase activity"/>
    <property type="evidence" value="ECO:0007669"/>
    <property type="project" value="UniProtKB-UniRule"/>
</dbReference>
<comment type="subcellular location">
    <subcellularLocation>
        <location evidence="2">Secreted</location>
        <location evidence="2">Extracellular space</location>
        <location evidence="2">Apoplast</location>
    </subcellularLocation>
</comment>
<feature type="non-terminal residue" evidence="18">
    <location>
        <position position="1"/>
    </location>
</feature>
<evidence type="ECO:0000256" key="12">
    <source>
        <dbReference type="PROSITE-ProRule" id="PRU01240"/>
    </source>
</evidence>
<accession>A0A371HIY5</accession>
<feature type="domain" description="Subtilisin-like protease fibronectin type-III" evidence="17">
    <location>
        <begin position="663"/>
        <end position="761"/>
    </location>
</feature>
<dbReference type="InterPro" id="IPR046450">
    <property type="entry name" value="PA_dom_sf"/>
</dbReference>
<evidence type="ECO:0000256" key="13">
    <source>
        <dbReference type="SAM" id="SignalP"/>
    </source>
</evidence>
<feature type="active site" description="Charge relay system" evidence="11 12">
    <location>
        <position position="549"/>
    </location>
</feature>
<evidence type="ECO:0000256" key="5">
    <source>
        <dbReference type="ARBA" id="ARBA00022525"/>
    </source>
</evidence>
<keyword evidence="6 12" id="KW-0645">Protease</keyword>
<evidence type="ECO:0000256" key="8">
    <source>
        <dbReference type="ARBA" id="ARBA00022801"/>
    </source>
</evidence>
<feature type="domain" description="Inhibitor I9" evidence="16">
    <location>
        <begin position="59"/>
        <end position="136"/>
    </location>
</feature>
<evidence type="ECO:0000259" key="15">
    <source>
        <dbReference type="Pfam" id="PF02225"/>
    </source>
</evidence>
<name>A0A371HIY5_MUCPR</name>
<organism evidence="18 19">
    <name type="scientific">Mucuna pruriens</name>
    <name type="common">Velvet bean</name>
    <name type="synonym">Dolichos pruriens</name>
    <dbReference type="NCBI Taxonomy" id="157652"/>
    <lineage>
        <taxon>Eukaryota</taxon>
        <taxon>Viridiplantae</taxon>
        <taxon>Streptophyta</taxon>
        <taxon>Embryophyta</taxon>
        <taxon>Tracheophyta</taxon>
        <taxon>Spermatophyta</taxon>
        <taxon>Magnoliopsida</taxon>
        <taxon>eudicotyledons</taxon>
        <taxon>Gunneridae</taxon>
        <taxon>Pentapetalae</taxon>
        <taxon>rosids</taxon>
        <taxon>fabids</taxon>
        <taxon>Fabales</taxon>
        <taxon>Fabaceae</taxon>
        <taxon>Papilionoideae</taxon>
        <taxon>50 kb inversion clade</taxon>
        <taxon>NPAAA clade</taxon>
        <taxon>indigoferoid/millettioid clade</taxon>
        <taxon>Phaseoleae</taxon>
        <taxon>Mucuna</taxon>
    </lineage>
</organism>
<evidence type="ECO:0000256" key="11">
    <source>
        <dbReference type="PIRSR" id="PIRSR615500-1"/>
    </source>
</evidence>
<feature type="signal peptide" evidence="13">
    <location>
        <begin position="1"/>
        <end position="31"/>
    </location>
</feature>
<dbReference type="OrthoDB" id="206201at2759"/>
<dbReference type="InterPro" id="IPR023827">
    <property type="entry name" value="Peptidase_S8_Asp-AS"/>
</dbReference>
<dbReference type="Gene3D" id="3.40.50.200">
    <property type="entry name" value="Peptidase S8/S53 domain"/>
    <property type="match status" value="1"/>
</dbReference>
<evidence type="ECO:0000256" key="7">
    <source>
        <dbReference type="ARBA" id="ARBA00022729"/>
    </source>
</evidence>
<keyword evidence="5" id="KW-0964">Secreted</keyword>
<reference evidence="18" key="1">
    <citation type="submission" date="2018-05" db="EMBL/GenBank/DDBJ databases">
        <title>Draft genome of Mucuna pruriens seed.</title>
        <authorList>
            <person name="Nnadi N.E."/>
            <person name="Vos R."/>
            <person name="Hasami M.H."/>
            <person name="Devisetty U.K."/>
            <person name="Aguiy J.C."/>
        </authorList>
    </citation>
    <scope>NUCLEOTIDE SEQUENCE [LARGE SCALE GENOMIC DNA]</scope>
    <source>
        <strain evidence="18">JCA_2017</strain>
    </source>
</reference>
<dbReference type="InterPro" id="IPR045051">
    <property type="entry name" value="SBT"/>
</dbReference>
<dbReference type="InterPro" id="IPR010259">
    <property type="entry name" value="S8pro/Inhibitor_I9"/>
</dbReference>
<dbReference type="InterPro" id="IPR015500">
    <property type="entry name" value="Peptidase_S8_subtilisin-rel"/>
</dbReference>
<keyword evidence="9 12" id="KW-0720">Serine protease</keyword>
<evidence type="ECO:0000256" key="4">
    <source>
        <dbReference type="ARBA" id="ARBA00022523"/>
    </source>
</evidence>
<dbReference type="Pfam" id="PF00082">
    <property type="entry name" value="Peptidase_S8"/>
    <property type="match status" value="1"/>
</dbReference>
<feature type="active site" description="Charge relay system" evidence="11 12">
    <location>
        <position position="168"/>
    </location>
</feature>
<keyword evidence="19" id="KW-1185">Reference proteome</keyword>
<feature type="chain" id="PRO_5016827081" evidence="13">
    <location>
        <begin position="32"/>
        <end position="764"/>
    </location>
</feature>
<dbReference type="InterPro" id="IPR041469">
    <property type="entry name" value="Subtilisin-like_FN3"/>
</dbReference>
<keyword evidence="10" id="KW-0325">Glycoprotein</keyword>
<dbReference type="EMBL" id="QJKJ01002474">
    <property type="protein sequence ID" value="RDY02720.1"/>
    <property type="molecule type" value="Genomic_DNA"/>
</dbReference>
<feature type="active site" description="Charge relay system" evidence="11 12">
    <location>
        <position position="227"/>
    </location>
</feature>
<evidence type="ECO:0000313" key="18">
    <source>
        <dbReference type="EMBL" id="RDY02720.1"/>
    </source>
</evidence>